<gene>
    <name evidence="1" type="ORF">GCM10007938_20280</name>
</gene>
<dbReference type="EMBL" id="BSPW01000037">
    <property type="protein sequence ID" value="GLT18250.1"/>
    <property type="molecule type" value="Genomic_DNA"/>
</dbReference>
<keyword evidence="2" id="KW-1185">Reference proteome</keyword>
<protein>
    <submittedName>
        <fullName evidence="1">Uncharacterized protein</fullName>
    </submittedName>
</protein>
<accession>A0ABQ6EYG6</accession>
<sequence>MSPTIIQHIENDLSCYTLSSLRTSISHDFKENARAGDDQSFVEYYWSPYHFIYGYLEWHFYSYYYIGANDR</sequence>
<evidence type="ECO:0000313" key="2">
    <source>
        <dbReference type="Proteomes" id="UP001157138"/>
    </source>
</evidence>
<comment type="caution">
    <text evidence="1">The sequence shown here is derived from an EMBL/GenBank/DDBJ whole genome shotgun (WGS) entry which is preliminary data.</text>
</comment>
<organism evidence="1 2">
    <name type="scientific">Vibrio zhanjiangensis</name>
    <dbReference type="NCBI Taxonomy" id="1046128"/>
    <lineage>
        <taxon>Bacteria</taxon>
        <taxon>Pseudomonadati</taxon>
        <taxon>Pseudomonadota</taxon>
        <taxon>Gammaproteobacteria</taxon>
        <taxon>Vibrionales</taxon>
        <taxon>Vibrionaceae</taxon>
        <taxon>Vibrio</taxon>
    </lineage>
</organism>
<dbReference type="Proteomes" id="UP001157138">
    <property type="component" value="Unassembled WGS sequence"/>
</dbReference>
<name>A0ABQ6EYG6_9VIBR</name>
<evidence type="ECO:0000313" key="1">
    <source>
        <dbReference type="EMBL" id="GLT18250.1"/>
    </source>
</evidence>
<reference evidence="2" key="1">
    <citation type="journal article" date="2019" name="Int. J. Syst. Evol. Microbiol.">
        <title>The Global Catalogue of Microorganisms (GCM) 10K type strain sequencing project: providing services to taxonomists for standard genome sequencing and annotation.</title>
        <authorList>
            <consortium name="The Broad Institute Genomics Platform"/>
            <consortium name="The Broad Institute Genome Sequencing Center for Infectious Disease"/>
            <person name="Wu L."/>
            <person name="Ma J."/>
        </authorList>
    </citation>
    <scope>NUCLEOTIDE SEQUENCE [LARGE SCALE GENOMIC DNA]</scope>
    <source>
        <strain evidence="2">NBRC 108723</strain>
    </source>
</reference>
<proteinExistence type="predicted"/>